<organism evidence="2 3">
    <name type="scientific">Rangifer tarandus platyrhynchus</name>
    <name type="common">Svalbard reindeer</name>
    <dbReference type="NCBI Taxonomy" id="3082113"/>
    <lineage>
        <taxon>Eukaryota</taxon>
        <taxon>Metazoa</taxon>
        <taxon>Chordata</taxon>
        <taxon>Craniata</taxon>
        <taxon>Vertebrata</taxon>
        <taxon>Euteleostomi</taxon>
        <taxon>Mammalia</taxon>
        <taxon>Eutheria</taxon>
        <taxon>Laurasiatheria</taxon>
        <taxon>Artiodactyla</taxon>
        <taxon>Ruminantia</taxon>
        <taxon>Pecora</taxon>
        <taxon>Cervidae</taxon>
        <taxon>Odocoileinae</taxon>
        <taxon>Rangifer</taxon>
    </lineage>
</organism>
<protein>
    <submittedName>
        <fullName evidence="2">Uncharacterized protein</fullName>
    </submittedName>
</protein>
<evidence type="ECO:0000313" key="2">
    <source>
        <dbReference type="EMBL" id="CAI9171462.1"/>
    </source>
</evidence>
<evidence type="ECO:0000256" key="1">
    <source>
        <dbReference type="SAM" id="MobiDB-lite"/>
    </source>
</evidence>
<evidence type="ECO:0000313" key="3">
    <source>
        <dbReference type="Proteomes" id="UP001176941"/>
    </source>
</evidence>
<gene>
    <name evidence="2" type="ORF">MRATA1EN1_LOCUS20424</name>
</gene>
<feature type="non-terminal residue" evidence="2">
    <location>
        <position position="1"/>
    </location>
</feature>
<dbReference type="EMBL" id="OX459966">
    <property type="protein sequence ID" value="CAI9171462.1"/>
    <property type="molecule type" value="Genomic_DNA"/>
</dbReference>
<feature type="region of interest" description="Disordered" evidence="1">
    <location>
        <begin position="1"/>
        <end position="103"/>
    </location>
</feature>
<name>A0ABN8ZF96_RANTA</name>
<dbReference type="Proteomes" id="UP001176941">
    <property type="component" value="Chromosome 30"/>
</dbReference>
<proteinExistence type="predicted"/>
<sequence length="116" mass="11472">PGAEPTCDPRWRHSGCASELVGGTDQGEPAQGWRGGSGRGLPSGSPKQEPHGAGPNGLGRVHRPSCACGAGTCSSAGASGPGFGRAGGGSQARRRGGRLGAGRFGLLSPSLRAAWR</sequence>
<accession>A0ABN8ZF96</accession>
<keyword evidence="3" id="KW-1185">Reference proteome</keyword>
<feature type="compositionally biased region" description="Gly residues" evidence="1">
    <location>
        <begin position="79"/>
        <end position="90"/>
    </location>
</feature>
<reference evidence="2" key="1">
    <citation type="submission" date="2023-04" db="EMBL/GenBank/DDBJ databases">
        <authorList>
            <consortium name="ELIXIR-Norway"/>
        </authorList>
    </citation>
    <scope>NUCLEOTIDE SEQUENCE [LARGE SCALE GENOMIC DNA]</scope>
</reference>
<feature type="compositionally biased region" description="Low complexity" evidence="1">
    <location>
        <begin position="65"/>
        <end position="78"/>
    </location>
</feature>